<dbReference type="GO" id="GO:0003676">
    <property type="term" value="F:nucleic acid binding"/>
    <property type="evidence" value="ECO:0007669"/>
    <property type="project" value="InterPro"/>
</dbReference>
<feature type="region of interest" description="Disordered" evidence="1">
    <location>
        <begin position="241"/>
        <end position="262"/>
    </location>
</feature>
<evidence type="ECO:0000313" key="4">
    <source>
        <dbReference type="EMBL" id="CAI5709522.1"/>
    </source>
</evidence>
<reference evidence="4" key="1">
    <citation type="submission" date="2022-12" db="EMBL/GenBank/DDBJ databases">
        <authorList>
            <person name="Webb A."/>
        </authorList>
    </citation>
    <scope>NUCLEOTIDE SEQUENCE</scope>
    <source>
        <strain evidence="4">Pf2</strain>
    </source>
</reference>
<evidence type="ECO:0000256" key="1">
    <source>
        <dbReference type="SAM" id="MobiDB-lite"/>
    </source>
</evidence>
<dbReference type="EMBL" id="CANTFK010000224">
    <property type="protein sequence ID" value="CAI5709522.1"/>
    <property type="molecule type" value="Genomic_DNA"/>
</dbReference>
<dbReference type="PANTHER" id="PTHR35450:SF2">
    <property type="entry name" value="REVERSE TRANSCRIPTASE DOMAIN-CONTAINING PROTEIN"/>
    <property type="match status" value="1"/>
</dbReference>
<dbReference type="InterPro" id="IPR036397">
    <property type="entry name" value="RNaseH_sf"/>
</dbReference>
<feature type="domain" description="RNase H type-1" evidence="3">
    <location>
        <begin position="17"/>
        <end position="140"/>
    </location>
</feature>
<name>A0AAV0SW72_9STRA</name>
<feature type="domain" description="Reverse transcriptase" evidence="2">
    <location>
        <begin position="471"/>
        <end position="634"/>
    </location>
</feature>
<gene>
    <name evidence="4" type="ORF">PFR002_LOCUS2035</name>
</gene>
<dbReference type="SUPFAM" id="SSF53098">
    <property type="entry name" value="Ribonuclease H-like"/>
    <property type="match status" value="1"/>
</dbReference>
<dbReference type="Proteomes" id="UP001159659">
    <property type="component" value="Unassembled WGS sequence"/>
</dbReference>
<dbReference type="CDD" id="cd09279">
    <property type="entry name" value="RNase_HI_like"/>
    <property type="match status" value="1"/>
</dbReference>
<evidence type="ECO:0000313" key="5">
    <source>
        <dbReference type="Proteomes" id="UP001159659"/>
    </source>
</evidence>
<accession>A0AAV0SW72</accession>
<dbReference type="InterPro" id="IPR002156">
    <property type="entry name" value="RNaseH_domain"/>
</dbReference>
<evidence type="ECO:0000259" key="2">
    <source>
        <dbReference type="Pfam" id="PF00078"/>
    </source>
</evidence>
<comment type="caution">
    <text evidence="4">The sequence shown here is derived from an EMBL/GenBank/DDBJ whole genome shotgun (WGS) entry which is preliminary data.</text>
</comment>
<dbReference type="InterPro" id="IPR000477">
    <property type="entry name" value="RT_dom"/>
</dbReference>
<organism evidence="4 5">
    <name type="scientific">Peronospora farinosa</name>
    <dbReference type="NCBI Taxonomy" id="134698"/>
    <lineage>
        <taxon>Eukaryota</taxon>
        <taxon>Sar</taxon>
        <taxon>Stramenopiles</taxon>
        <taxon>Oomycota</taxon>
        <taxon>Peronosporomycetes</taxon>
        <taxon>Peronosporales</taxon>
        <taxon>Peronosporaceae</taxon>
        <taxon>Peronospora</taxon>
    </lineage>
</organism>
<dbReference type="AlphaFoldDB" id="A0AAV0SW72"/>
<dbReference type="InterPro" id="IPR012337">
    <property type="entry name" value="RNaseH-like_sf"/>
</dbReference>
<dbReference type="Gene3D" id="3.30.420.10">
    <property type="entry name" value="Ribonuclease H-like superfamily/Ribonuclease H"/>
    <property type="match status" value="1"/>
</dbReference>
<evidence type="ECO:0008006" key="6">
    <source>
        <dbReference type="Google" id="ProtNLM"/>
    </source>
</evidence>
<dbReference type="Pfam" id="PF00078">
    <property type="entry name" value="RVT_1"/>
    <property type="match status" value="1"/>
</dbReference>
<dbReference type="Pfam" id="PF13456">
    <property type="entry name" value="RVT_3"/>
    <property type="match status" value="1"/>
</dbReference>
<dbReference type="PANTHER" id="PTHR35450">
    <property type="entry name" value="REVERSE TRANSCRIPTASE DOMAIN-CONTAINING PROTEIN"/>
    <property type="match status" value="1"/>
</dbReference>
<proteinExistence type="predicted"/>
<dbReference type="GO" id="GO:0004523">
    <property type="term" value="F:RNA-DNA hybrid ribonuclease activity"/>
    <property type="evidence" value="ECO:0007669"/>
    <property type="project" value="InterPro"/>
</dbReference>
<evidence type="ECO:0000259" key="3">
    <source>
        <dbReference type="Pfam" id="PF13456"/>
    </source>
</evidence>
<protein>
    <recommendedName>
        <fullName evidence="6">Reverse transcriptase domain-containing protein</fullName>
    </recommendedName>
</protein>
<sequence>MEKDLESPAVEPWTLRFDGACRRNPGPGGAIAALFDPSGAVVWTCSHFLPCRNETNNTAEFTAFLVEVRGALHHGAMRLKVKRDSHLVISQVRGSFGCGNGNLRRLRNRVKSSELRSLDCYCLQHIDCNTNGHADRLAKKTRHRLQAHSHYSTSPSTSHPPALNASVIGSKGSVDEALVDIEADIAARDDGEVFPTPHIGPGSDPEKQPRLRLRKLDDEEHDAAAAALQAFVERMASNIIDADNSRNSAPSRQRPPRVTRNQREHRLDEALNNLAEVQRSTPGDRRAVRKARRRAGRVQASTETAVEDHPETCPIGREELHRHFTGTSTAPAVIDYTSASGQEFRAALDSFQPADVAPDAFTGELQVDEVEDQLSRATKISSPGHDGIGYDVYRRFAEQLVLLLHAAFQFCWLHRRVPALWKVGFVRLIHKKGDPMQSTNWRPICLLPLSTSCIVGCWHFVSHAGSRTRRQHRRLYQVWYDLRNAFGSLPQELMWRVLRHLGVEADFVARCQDIYCGSAPLLFIAALVPLVRRLEQLDGAGVPLAEDVRPCVTAYADDLKVFSDSADGIRRCHGVVTRFLAWTGLRANPAKSASLVVKRDARGNAIRDEDVRLEVQGDAIAPLSLQESYTYLGVGDGFDHVHHRLQLAPKLQQVKREAVEYALRHLRPLQSQLQGFDRAVSKGLRHLLRLPQSATTEFFYTPTSGGGLGLQSLVEMHQALQLAHAWQMLHSKDPSVAAVALAPVCQSASKRYRLQEEHWRGRILELCRLLLNSQLAASPYAEVLRRKSDIGSL</sequence>